<gene>
    <name evidence="2" type="ORF">E1163_12840</name>
</gene>
<dbReference type="Gene3D" id="2.160.20.10">
    <property type="entry name" value="Single-stranded right-handed beta-helix, Pectin lyase-like"/>
    <property type="match status" value="1"/>
</dbReference>
<keyword evidence="3" id="KW-1185">Reference proteome</keyword>
<dbReference type="InterPro" id="IPR006626">
    <property type="entry name" value="PbH1"/>
</dbReference>
<dbReference type="EMBL" id="SMLW01000545">
    <property type="protein sequence ID" value="MTI25834.1"/>
    <property type="molecule type" value="Genomic_DNA"/>
</dbReference>
<name>A0ABW9RRC7_9BACT</name>
<dbReference type="SUPFAM" id="SSF51126">
    <property type="entry name" value="Pectin lyase-like"/>
    <property type="match status" value="2"/>
</dbReference>
<dbReference type="InterPro" id="IPR039448">
    <property type="entry name" value="Beta_helix"/>
</dbReference>
<organism evidence="2 3">
    <name type="scientific">Fulvivirga kasyanovii</name>
    <dbReference type="NCBI Taxonomy" id="396812"/>
    <lineage>
        <taxon>Bacteria</taxon>
        <taxon>Pseudomonadati</taxon>
        <taxon>Bacteroidota</taxon>
        <taxon>Cytophagia</taxon>
        <taxon>Cytophagales</taxon>
        <taxon>Fulvivirgaceae</taxon>
        <taxon>Fulvivirga</taxon>
    </lineage>
</organism>
<dbReference type="InterPro" id="IPR012334">
    <property type="entry name" value="Pectin_lyas_fold"/>
</dbReference>
<evidence type="ECO:0000313" key="2">
    <source>
        <dbReference type="EMBL" id="MTI25834.1"/>
    </source>
</evidence>
<reference evidence="2 3" key="1">
    <citation type="submission" date="2019-02" db="EMBL/GenBank/DDBJ databases">
        <authorList>
            <person name="Goldberg S.R."/>
            <person name="Haltli B.A."/>
            <person name="Correa H."/>
            <person name="Russell K.G."/>
        </authorList>
    </citation>
    <scope>NUCLEOTIDE SEQUENCE [LARGE SCALE GENOMIC DNA]</scope>
    <source>
        <strain evidence="2 3">JCM 16186</strain>
    </source>
</reference>
<dbReference type="Pfam" id="PF13229">
    <property type="entry name" value="Beta_helix"/>
    <property type="match status" value="1"/>
</dbReference>
<dbReference type="SMART" id="SM00710">
    <property type="entry name" value="PbH1"/>
    <property type="match status" value="7"/>
</dbReference>
<feature type="non-terminal residue" evidence="2">
    <location>
        <position position="482"/>
    </location>
</feature>
<accession>A0ABW9RRC7</accession>
<feature type="domain" description="Right handed beta helix" evidence="1">
    <location>
        <begin position="258"/>
        <end position="417"/>
    </location>
</feature>
<evidence type="ECO:0000313" key="3">
    <source>
        <dbReference type="Proteomes" id="UP000798808"/>
    </source>
</evidence>
<evidence type="ECO:0000259" key="1">
    <source>
        <dbReference type="Pfam" id="PF13229"/>
    </source>
</evidence>
<protein>
    <submittedName>
        <fullName evidence="2">Right-handed parallel beta-helix repeat-containing protein</fullName>
    </submittedName>
</protein>
<dbReference type="Proteomes" id="UP000798808">
    <property type="component" value="Unassembled WGS sequence"/>
</dbReference>
<sequence length="482" mass="52397">MFCFIIIFFISCAEDELLSESSSMGGNTTGEVAVTQTEGVAGCTDSRAINTGGASYDNNSCQYVPTACADCDYVVRAGDKVIDNDWINLPAGSTIGIKTGGREPIIFRNFHGTADKPFIFINCDGPVKISGDLPGIKLHNSSHIRLTGTGSADDYGIVVAGTRPFGVVAELGTTDFEIDHLEIKGTKSAGIAARTRPVCDGSTNRGTFVQRNTIIHHNYIHDVADEALYIGGSHWHTSFPTISECSGKVLYEPELEGVRIYNNRVENTGRDGIQVGSATRDCQIYNNEIINYGRNNITVHQSGIQINPGTVGEIYNNYIKGGTGRAIFLNGFDNQVYNNLIVDCSKDAIHIGDRNPPAGMSYRIVNNTLVNIKGYGVKMNSNLSVNNVFYNNVLVNAVGDVLKFDKKMDFDISNNFIGNNIEDAIFSNPQALDFSPVEGSPIVDSGLDMEEIDNVNIASDYLFHLRKSGQHVDIGAFERQVN</sequence>
<proteinExistence type="predicted"/>
<comment type="caution">
    <text evidence="2">The sequence shown here is derived from an EMBL/GenBank/DDBJ whole genome shotgun (WGS) entry which is preliminary data.</text>
</comment>
<dbReference type="InterPro" id="IPR011050">
    <property type="entry name" value="Pectin_lyase_fold/virulence"/>
</dbReference>